<name>A0AAW8CJ58_9PAST</name>
<organism evidence="2 3">
    <name type="scientific">Phocoenobacter atlanticus subsp. atlanticus</name>
    <dbReference type="NCBI Taxonomy" id="3061285"/>
    <lineage>
        <taxon>Bacteria</taxon>
        <taxon>Pseudomonadati</taxon>
        <taxon>Pseudomonadota</taxon>
        <taxon>Gammaproteobacteria</taxon>
        <taxon>Pasteurellales</taxon>
        <taxon>Pasteurellaceae</taxon>
        <taxon>Phocoenobacter</taxon>
        <taxon>Phocoenobacter atlanticus</taxon>
    </lineage>
</organism>
<dbReference type="AlphaFoldDB" id="A0AAW8CJ58"/>
<reference evidence="2 3" key="1">
    <citation type="journal article" date="2023" name="Front. Microbiol.">
        <title>Phylogeography and host specificity of Pasteurellaceae pathogenic to sea-farmed fish in the north-east Atlantic.</title>
        <authorList>
            <person name="Gulla S."/>
            <person name="Colquhoun D.J."/>
            <person name="Olsen A.B."/>
            <person name="Spilsberg B."/>
            <person name="Lagesen K."/>
            <person name="Aakesson C.P."/>
            <person name="Strom S."/>
            <person name="Manji F."/>
            <person name="Birkbeck T.H."/>
            <person name="Nilsen H.K."/>
        </authorList>
    </citation>
    <scope>NUCLEOTIDE SEQUENCE [LARGE SCALE GENOMIC DNA]</scope>
    <source>
        <strain evidence="2 3">NVIB3131</strain>
    </source>
</reference>
<keyword evidence="3" id="KW-1185">Reference proteome</keyword>
<comment type="caution">
    <text evidence="2">The sequence shown here is derived from an EMBL/GenBank/DDBJ whole genome shotgun (WGS) entry which is preliminary data.</text>
</comment>
<feature type="signal peptide" evidence="1">
    <location>
        <begin position="1"/>
        <end position="21"/>
    </location>
</feature>
<evidence type="ECO:0000256" key="1">
    <source>
        <dbReference type="SAM" id="SignalP"/>
    </source>
</evidence>
<evidence type="ECO:0000313" key="2">
    <source>
        <dbReference type="EMBL" id="MDP8147828.1"/>
    </source>
</evidence>
<evidence type="ECO:0000313" key="3">
    <source>
        <dbReference type="Proteomes" id="UP001226020"/>
    </source>
</evidence>
<accession>A0AAW8CJ58</accession>
<dbReference type="Proteomes" id="UP001226020">
    <property type="component" value="Unassembled WGS sequence"/>
</dbReference>
<keyword evidence="1" id="KW-0732">Signal</keyword>
<dbReference type="InterPro" id="IPR032774">
    <property type="entry name" value="WG_beta_rep"/>
</dbReference>
<sequence>MMKKLTLSMIAVLGLLHNANANINGLLGFCLKDTAQQLKCGLMDNKANLVVAPELDYIAPFPSKKMPFIPHRYAYKEYFDDNGFTTAHKNGKSGIINTKGQWVINPQFEIIGEFAKNGLAFATKNDLYGYINTKGEWVIPPRFKRVSDFSANGLARMEEKGKYGFIDKRGKWVIPPQFWFAEDFGDYDVTPAKERENGLYGLIDRRGQWVVQPQYRYIGAFNEESLAEVYTKDGKFAYINKKGKIVTALFDSQTIFYEGLAERTKDNWGMLNTKGEWVIPPEFDYIHNSYNGYVIVEKNDKYGAFDRKGKLVIPLTLEWIQSFSNNGLAEAKKNTKYGYINTKGEWVIKPQFDETHFFDSNGLAKVVYDGKYGYINEKGKFIVPAKFGYLHPFNKNGLALAMPYISTITFLLNPRSRKYGFIDTKGQWIIKPEFEVASEFYPNGLAVVRENGQYGYINEKGDYVAKIMTTKCGAEQLVTSSGKPIYPKMSVEELCK</sequence>
<dbReference type="Pfam" id="PF14903">
    <property type="entry name" value="WG_beta_rep"/>
    <property type="match status" value="7"/>
</dbReference>
<dbReference type="SUPFAM" id="SSF69360">
    <property type="entry name" value="Cell wall binding repeat"/>
    <property type="match status" value="1"/>
</dbReference>
<gene>
    <name evidence="2" type="ORF">QJU57_01895</name>
</gene>
<protein>
    <submittedName>
        <fullName evidence="2">WG repeat-containing protein</fullName>
    </submittedName>
</protein>
<feature type="chain" id="PRO_5043689928" evidence="1">
    <location>
        <begin position="22"/>
        <end position="496"/>
    </location>
</feature>
<proteinExistence type="predicted"/>
<dbReference type="RefSeq" id="WP_306351076.1">
    <property type="nucleotide sequence ID" value="NZ_JASAWV010000003.1"/>
</dbReference>
<dbReference type="PANTHER" id="PTHR37841">
    <property type="entry name" value="GLR2918 PROTEIN"/>
    <property type="match status" value="1"/>
</dbReference>
<dbReference type="EMBL" id="JASAXT010000003">
    <property type="protein sequence ID" value="MDP8147828.1"/>
    <property type="molecule type" value="Genomic_DNA"/>
</dbReference>
<dbReference type="PANTHER" id="PTHR37841:SF1">
    <property type="entry name" value="DUF3298 DOMAIN-CONTAINING PROTEIN"/>
    <property type="match status" value="1"/>
</dbReference>